<dbReference type="EMBL" id="MU267596">
    <property type="protein sequence ID" value="KAH7915833.1"/>
    <property type="molecule type" value="Genomic_DNA"/>
</dbReference>
<evidence type="ECO:0000313" key="2">
    <source>
        <dbReference type="Proteomes" id="UP000790377"/>
    </source>
</evidence>
<reference evidence="1" key="1">
    <citation type="journal article" date="2021" name="New Phytol.">
        <title>Evolutionary innovations through gain and loss of genes in the ectomycorrhizal Boletales.</title>
        <authorList>
            <person name="Wu G."/>
            <person name="Miyauchi S."/>
            <person name="Morin E."/>
            <person name="Kuo A."/>
            <person name="Drula E."/>
            <person name="Varga T."/>
            <person name="Kohler A."/>
            <person name="Feng B."/>
            <person name="Cao Y."/>
            <person name="Lipzen A."/>
            <person name="Daum C."/>
            <person name="Hundley H."/>
            <person name="Pangilinan J."/>
            <person name="Johnson J."/>
            <person name="Barry K."/>
            <person name="LaButti K."/>
            <person name="Ng V."/>
            <person name="Ahrendt S."/>
            <person name="Min B."/>
            <person name="Choi I.G."/>
            <person name="Park H."/>
            <person name="Plett J.M."/>
            <person name="Magnuson J."/>
            <person name="Spatafora J.W."/>
            <person name="Nagy L.G."/>
            <person name="Henrissat B."/>
            <person name="Grigoriev I.V."/>
            <person name="Yang Z.L."/>
            <person name="Xu J."/>
            <person name="Martin F.M."/>
        </authorList>
    </citation>
    <scope>NUCLEOTIDE SEQUENCE</scope>
    <source>
        <strain evidence="1">ATCC 28755</strain>
    </source>
</reference>
<accession>A0ACB8AS58</accession>
<comment type="caution">
    <text evidence="1">The sequence shown here is derived from an EMBL/GenBank/DDBJ whole genome shotgun (WGS) entry which is preliminary data.</text>
</comment>
<gene>
    <name evidence="1" type="ORF">BJ138DRAFT_1169699</name>
</gene>
<sequence>MGVTNLHKSGPSTLPKLYSLDTKRMSLVNVTRNCFQNGISSKQWLELCQLSVAQSLNSRELQEAGDELSNSVIELYCTYPADGILQGYLRYAISEDALSIATFLATFLRAARALELHDATSLDTLCRIALDAHYSAGVPPVGSIVSLGESQAAILDIVQDALALLRVAHSLPASQFHHLSSSASELVIILLSCVTDLSQIPTAQAMVYLGDANSTLHTIRISQDLRQVLENFSLSLSLVVGDDAKATREAQMMHTTQMAIGKGDILGSNPESDTVTCGLLLQSLISRRATDFGSGNGQKVVTLLVGTLRWTSWSPNAFYTRLFIAALSCVAQSLPRGTQGDSFFMWKSFVIGRLPRILLLFEKAVQVHGHAETDWRSAVHFAVSTLLQQSTLLAQCDHVATQSESTQSIHENNRSFFKELLQQMLVIGLVDPAFAVTIDPTIANDNPARLQTEASEHGTTLEAYLDSRLTEANGDDIHGLLDRIRHDVGSHSTFAEVVLKRFTSHTKTMDVEVLSHITKILYSHDIALDIVSLHVKVSDLVFDALEFLSEYDCDTVGDPQTAVSHLGDIVFFVQLMLNRFQISALELKKGNKILSTHYLRSTSTIYRLDELTGQNLTAFNAWFKAIFDSNSEGIDDAILRSTKPKILLQISATLFSQAAIARAEGKIDNETLHSGISYFLGPLLNWTLVGVVQGLLVELQHRALNAPYLIEIVHTILASPACPRPVLLLTSQRILSLVSTKRAQVISPSLHYSLGALRRMALITMRFQHYEPPAPPEEPQPTAQTAWLDLPHRELREAFALARARKAPRIDLDRCLAIMSPIKFLYILWSELTAAASLGEVETCRRVATYVLSMPRAPGAPLLPVFMYNVLPVIMATMDQQQAAEKTMNVELVVAVVSSSLTAALHLEWAFQTMDDEYGRVLEQSSAIIARKLATNLRARTGSASNIGSSILRRLSSSPSFVANFPVFIIDI</sequence>
<keyword evidence="2" id="KW-1185">Reference proteome</keyword>
<evidence type="ECO:0000313" key="1">
    <source>
        <dbReference type="EMBL" id="KAH7915833.1"/>
    </source>
</evidence>
<proteinExistence type="predicted"/>
<protein>
    <submittedName>
        <fullName evidence="1">Mediator complex subunit Med5-domain-containing protein</fullName>
    </submittedName>
</protein>
<organism evidence="1 2">
    <name type="scientific">Hygrophoropsis aurantiaca</name>
    <dbReference type="NCBI Taxonomy" id="72124"/>
    <lineage>
        <taxon>Eukaryota</taxon>
        <taxon>Fungi</taxon>
        <taxon>Dikarya</taxon>
        <taxon>Basidiomycota</taxon>
        <taxon>Agaricomycotina</taxon>
        <taxon>Agaricomycetes</taxon>
        <taxon>Agaricomycetidae</taxon>
        <taxon>Boletales</taxon>
        <taxon>Coniophorineae</taxon>
        <taxon>Hygrophoropsidaceae</taxon>
        <taxon>Hygrophoropsis</taxon>
    </lineage>
</organism>
<name>A0ACB8AS58_9AGAM</name>
<dbReference type="Proteomes" id="UP000790377">
    <property type="component" value="Unassembled WGS sequence"/>
</dbReference>